<organism evidence="1 2">
    <name type="scientific">Rhizobium viscosum</name>
    <name type="common">Arthrobacter viscosus</name>
    <dbReference type="NCBI Taxonomy" id="1673"/>
    <lineage>
        <taxon>Bacteria</taxon>
        <taxon>Pseudomonadati</taxon>
        <taxon>Pseudomonadota</taxon>
        <taxon>Alphaproteobacteria</taxon>
        <taxon>Hyphomicrobiales</taxon>
        <taxon>Rhizobiaceae</taxon>
        <taxon>Rhizobium/Agrobacterium group</taxon>
        <taxon>Rhizobium</taxon>
    </lineage>
</organism>
<accession>A0ABR9ILR4</accession>
<comment type="caution">
    <text evidence="1">The sequence shown here is derived from an EMBL/GenBank/DDBJ whole genome shotgun (WGS) entry which is preliminary data.</text>
</comment>
<evidence type="ECO:0000313" key="1">
    <source>
        <dbReference type="EMBL" id="MBE1504109.1"/>
    </source>
</evidence>
<reference evidence="1 2" key="1">
    <citation type="submission" date="2020-10" db="EMBL/GenBank/DDBJ databases">
        <title>Sequencing the genomes of 1000 actinobacteria strains.</title>
        <authorList>
            <person name="Klenk H.-P."/>
        </authorList>
    </citation>
    <scope>NUCLEOTIDE SEQUENCE [LARGE SCALE GENOMIC DNA]</scope>
    <source>
        <strain evidence="1 2">DSM 7307</strain>
    </source>
</reference>
<evidence type="ECO:0000313" key="2">
    <source>
        <dbReference type="Proteomes" id="UP000620262"/>
    </source>
</evidence>
<dbReference type="RefSeq" id="WP_192728186.1">
    <property type="nucleotide sequence ID" value="NZ_BAAAVL010000001.1"/>
</dbReference>
<gene>
    <name evidence="1" type="ORF">H4W29_001290</name>
</gene>
<dbReference type="Proteomes" id="UP000620262">
    <property type="component" value="Unassembled WGS sequence"/>
</dbReference>
<dbReference type="EMBL" id="JADBEC010000001">
    <property type="protein sequence ID" value="MBE1504109.1"/>
    <property type="molecule type" value="Genomic_DNA"/>
</dbReference>
<name>A0ABR9ILR4_RHIVS</name>
<keyword evidence="2" id="KW-1185">Reference proteome</keyword>
<sequence>MIYEKRNVADSPKERTLFEKEAADALNKHYRRPIAIWFSWQPGRKPNTIDLRATPQMLAQAESRGPRGIP</sequence>
<protein>
    <submittedName>
        <fullName evidence="1">Uncharacterized protein</fullName>
    </submittedName>
</protein>
<proteinExistence type="predicted"/>